<accession>A0A841H093</accession>
<dbReference type="AlphaFoldDB" id="A0A841H093"/>
<dbReference type="Proteomes" id="UP000582837">
    <property type="component" value="Unassembled WGS sequence"/>
</dbReference>
<reference evidence="2 3" key="1">
    <citation type="submission" date="2020-08" db="EMBL/GenBank/DDBJ databases">
        <title>Genomic Encyclopedia of Type Strains, Phase IV (KMG-IV): sequencing the most valuable type-strain genomes for metagenomic binning, comparative biology and taxonomic classification.</title>
        <authorList>
            <person name="Goeker M."/>
        </authorList>
    </citation>
    <scope>NUCLEOTIDE SEQUENCE [LARGE SCALE GENOMIC DNA]</scope>
    <source>
        <strain evidence="2 3">DSM 29007</strain>
    </source>
</reference>
<protein>
    <recommendedName>
        <fullName evidence="4">DUF2239 family protein</fullName>
    </recommendedName>
</protein>
<name>A0A841H093_9BACT</name>
<dbReference type="RefSeq" id="WP_170036613.1">
    <property type="nucleotide sequence ID" value="NZ_JABDTL010000002.1"/>
</dbReference>
<evidence type="ECO:0000313" key="2">
    <source>
        <dbReference type="EMBL" id="MBB6071475.1"/>
    </source>
</evidence>
<organism evidence="2 3">
    <name type="scientific">Longimicrobium terrae</name>
    <dbReference type="NCBI Taxonomy" id="1639882"/>
    <lineage>
        <taxon>Bacteria</taxon>
        <taxon>Pseudomonadati</taxon>
        <taxon>Gemmatimonadota</taxon>
        <taxon>Longimicrobiia</taxon>
        <taxon>Longimicrobiales</taxon>
        <taxon>Longimicrobiaceae</taxon>
        <taxon>Longimicrobium</taxon>
    </lineage>
</organism>
<proteinExistence type="predicted"/>
<dbReference type="Pfam" id="PF09998">
    <property type="entry name" value="DUF2239"/>
    <property type="match status" value="1"/>
</dbReference>
<keyword evidence="3" id="KW-1185">Reference proteome</keyword>
<sequence>MSGGNCTVFDGARRIYGGPLHEAAAAFRRAQLDGAAGPLLVFDDATGRVIDINTRGTEEEVTARYSPAPSVTENGSGTPGAENEGAASRVETGSAAQAEEAAPRRRGRPSLGVVAREVTLLPRHWEWLATQPGGASVAIRKLVEEARRTSAAADQRRAARDAAYRFLSAMGGDLPGFEEAARALFADDAARFASLIAAWPADVRDYVQNLAFPDARGGDEDGAGLGRGG</sequence>
<feature type="region of interest" description="Disordered" evidence="1">
    <location>
        <begin position="58"/>
        <end position="108"/>
    </location>
</feature>
<gene>
    <name evidence="2" type="ORF">HNQ61_003099</name>
</gene>
<comment type="caution">
    <text evidence="2">The sequence shown here is derived from an EMBL/GenBank/DDBJ whole genome shotgun (WGS) entry which is preliminary data.</text>
</comment>
<dbReference type="EMBL" id="JACHIA010000008">
    <property type="protein sequence ID" value="MBB6071475.1"/>
    <property type="molecule type" value="Genomic_DNA"/>
</dbReference>
<evidence type="ECO:0000313" key="3">
    <source>
        <dbReference type="Proteomes" id="UP000582837"/>
    </source>
</evidence>
<evidence type="ECO:0000256" key="1">
    <source>
        <dbReference type="SAM" id="MobiDB-lite"/>
    </source>
</evidence>
<evidence type="ECO:0008006" key="4">
    <source>
        <dbReference type="Google" id="ProtNLM"/>
    </source>
</evidence>
<dbReference type="InterPro" id="IPR018715">
    <property type="entry name" value="DUF2239"/>
</dbReference>